<protein>
    <recommendedName>
        <fullName evidence="4">PEP-CTERM protein-sorting domain-containing protein</fullName>
    </recommendedName>
</protein>
<accession>Q4C372</accession>
<dbReference type="EMBL" id="AADV02000021">
    <property type="protein sequence ID" value="EAM50616.1"/>
    <property type="molecule type" value="Genomic_DNA"/>
</dbReference>
<dbReference type="AlphaFoldDB" id="Q4C372"/>
<evidence type="ECO:0000256" key="1">
    <source>
        <dbReference type="SAM" id="SignalP"/>
    </source>
</evidence>
<dbReference type="InterPro" id="IPR013424">
    <property type="entry name" value="Ice-binding_C"/>
</dbReference>
<name>Q4C372_CROWT</name>
<sequence length="247" mass="25222">MPLDFKGLALVAFGSVASTVLLTGTAQAQMAANANYGATLGGVNFDGNLGGITEFNFDGMMGLVDAVPLDYTPAGPPPPAPPAPTLPNDFNAATMNGITGDEFTPFLTTVTNNIATIDFSTLVLGDPNFVPFALPGFLNWGGNTTPSNRYSFSGQVARLTSQTNSGLNIQILGQFVDSNGDFLSGDASVSLSISSSGPNAGSANYTFGIPPAFIPPPSQSTPEPGTIIGLVAVGAGALVSRRRKDSK</sequence>
<proteinExistence type="predicted"/>
<gene>
    <name evidence="2" type="ORF">CwatDRAFT_3474</name>
</gene>
<evidence type="ECO:0000313" key="3">
    <source>
        <dbReference type="Proteomes" id="UP000003922"/>
    </source>
</evidence>
<evidence type="ECO:0000313" key="2">
    <source>
        <dbReference type="EMBL" id="EAM50616.1"/>
    </source>
</evidence>
<keyword evidence="1" id="KW-0732">Signal</keyword>
<dbReference type="KEGG" id="cwa:CwatDRAFT_3474"/>
<dbReference type="RefSeq" id="WP_007305714.1">
    <property type="nucleotide sequence ID" value="NZ_AADV02000021.1"/>
</dbReference>
<evidence type="ECO:0008006" key="4">
    <source>
        <dbReference type="Google" id="ProtNLM"/>
    </source>
</evidence>
<feature type="signal peptide" evidence="1">
    <location>
        <begin position="1"/>
        <end position="28"/>
    </location>
</feature>
<feature type="chain" id="PRO_5004235669" description="PEP-CTERM protein-sorting domain-containing protein" evidence="1">
    <location>
        <begin position="29"/>
        <end position="247"/>
    </location>
</feature>
<reference evidence="2" key="3">
    <citation type="submission" date="2016-12" db="EMBL/GenBank/DDBJ databases">
        <title>Annotation of the draft genome assembly of Crocosphaera watsonii WH 8501.</title>
        <authorList>
            <consortium name="US DOE Joint Genome Institute (JGI-ORNL)"/>
            <person name="Larimer F."/>
            <person name="Land M."/>
        </authorList>
    </citation>
    <scope>NUCLEOTIDE SEQUENCE</scope>
    <source>
        <strain evidence="2">WH 8501</strain>
    </source>
</reference>
<organism evidence="2 3">
    <name type="scientific">Crocosphaera watsonii WH 8501</name>
    <dbReference type="NCBI Taxonomy" id="165597"/>
    <lineage>
        <taxon>Bacteria</taxon>
        <taxon>Bacillati</taxon>
        <taxon>Cyanobacteriota</taxon>
        <taxon>Cyanophyceae</taxon>
        <taxon>Oscillatoriophycideae</taxon>
        <taxon>Chroococcales</taxon>
        <taxon>Aphanothecaceae</taxon>
        <taxon>Crocosphaera</taxon>
    </lineage>
</organism>
<keyword evidence="3" id="KW-1185">Reference proteome</keyword>
<dbReference type="Proteomes" id="UP000003922">
    <property type="component" value="Unassembled WGS sequence"/>
</dbReference>
<dbReference type="NCBIfam" id="TIGR02595">
    <property type="entry name" value="PEP_CTERM"/>
    <property type="match status" value="1"/>
</dbReference>
<comment type="caution">
    <text evidence="2">The sequence shown here is derived from an EMBL/GenBank/DDBJ whole genome shotgun (WGS) entry which is preliminary data.</text>
</comment>
<reference evidence="2" key="1">
    <citation type="submission" date="2004-02" db="EMBL/GenBank/DDBJ databases">
        <authorList>
            <consortium name="DOE Joint Genome Institute"/>
        </authorList>
    </citation>
    <scope>NUCLEOTIDE SEQUENCE [LARGE SCALE GENOMIC DNA]</scope>
    <source>
        <strain evidence="2">WH 8501</strain>
    </source>
</reference>
<reference evidence="2" key="2">
    <citation type="submission" date="2005-06" db="EMBL/GenBank/DDBJ databases">
        <title>Sequencing of the draft genome and assembly of Crocosphaera watsonii WH 8501.</title>
        <authorList>
            <consortium name="US DOE Joint Genome Institute (JGI-PGF)"/>
            <person name="Copeland A."/>
            <person name="Lucas S."/>
            <person name="Lapidus A."/>
            <person name="Barry K."/>
            <person name="Detter C."/>
            <person name="Glavina T."/>
            <person name="Hammon N."/>
            <person name="Israni S."/>
            <person name="Pitluck S."/>
            <person name="Richardson P."/>
        </authorList>
    </citation>
    <scope>NUCLEOTIDE SEQUENCE [LARGE SCALE GENOMIC DNA]</scope>
    <source>
        <strain evidence="2">WH 8501</strain>
    </source>
</reference>